<gene>
    <name evidence="1" type="ORF">DWV77_10210</name>
</gene>
<proteinExistence type="predicted"/>
<protein>
    <submittedName>
        <fullName evidence="1">Uncharacterized protein</fullName>
    </submittedName>
</protein>
<reference evidence="1 2" key="1">
    <citation type="submission" date="2018-08" db="EMBL/GenBank/DDBJ databases">
        <title>A genome reference for cultivated species of the human gut microbiota.</title>
        <authorList>
            <person name="Zou Y."/>
            <person name="Xue W."/>
            <person name="Luo G."/>
        </authorList>
    </citation>
    <scope>NUCLEOTIDE SEQUENCE [LARGE SCALE GENOMIC DNA]</scope>
    <source>
        <strain evidence="1 2">AF12-7</strain>
    </source>
</reference>
<dbReference type="EMBL" id="QSAF01000011">
    <property type="protein sequence ID" value="RGW33511.1"/>
    <property type="molecule type" value="Genomic_DNA"/>
</dbReference>
<name>A0A413B5W6_BACSE</name>
<evidence type="ECO:0000313" key="1">
    <source>
        <dbReference type="EMBL" id="RGW33511.1"/>
    </source>
</evidence>
<comment type="caution">
    <text evidence="1">The sequence shown here is derived from an EMBL/GenBank/DDBJ whole genome shotgun (WGS) entry which is preliminary data.</text>
</comment>
<dbReference type="Proteomes" id="UP000285150">
    <property type="component" value="Unassembled WGS sequence"/>
</dbReference>
<accession>A0A413B5W6</accession>
<dbReference type="AlphaFoldDB" id="A0A413B5W6"/>
<sequence length="60" mass="7004">MLPRKWETIQTGGFVYSFADRNDEATRQINEDERKHTFEAPSPHGRTGIPLRWCTDVHTC</sequence>
<organism evidence="1 2">
    <name type="scientific">Bacteroides stercoris</name>
    <dbReference type="NCBI Taxonomy" id="46506"/>
    <lineage>
        <taxon>Bacteria</taxon>
        <taxon>Pseudomonadati</taxon>
        <taxon>Bacteroidota</taxon>
        <taxon>Bacteroidia</taxon>
        <taxon>Bacteroidales</taxon>
        <taxon>Bacteroidaceae</taxon>
        <taxon>Bacteroides</taxon>
    </lineage>
</organism>
<evidence type="ECO:0000313" key="2">
    <source>
        <dbReference type="Proteomes" id="UP000285150"/>
    </source>
</evidence>